<keyword evidence="1" id="KW-0732">Signal</keyword>
<sequence length="115" mass="11837">MKTKLKFASLASVTALGVLSLATPQVVLANPDGSANATANIASVAQAKTPAQAKKGSMIYSDGKRIGQVFRVRDNGDAQVVINGKSHLVPASSLIEEDGKLTTTLSRAEVVSTKG</sequence>
<feature type="chain" id="PRO_5037979035" evidence="1">
    <location>
        <begin position="30"/>
        <end position="115"/>
    </location>
</feature>
<dbReference type="Proteomes" id="UP000617634">
    <property type="component" value="Unassembled WGS sequence"/>
</dbReference>
<dbReference type="EMBL" id="JADZGI010000003">
    <property type="protein sequence ID" value="MBH0114608.1"/>
    <property type="molecule type" value="Genomic_DNA"/>
</dbReference>
<keyword evidence="3" id="KW-1185">Reference proteome</keyword>
<evidence type="ECO:0000256" key="1">
    <source>
        <dbReference type="SAM" id="SignalP"/>
    </source>
</evidence>
<evidence type="ECO:0000313" key="2">
    <source>
        <dbReference type="EMBL" id="MBH0114608.1"/>
    </source>
</evidence>
<dbReference type="AlphaFoldDB" id="A0A931MM36"/>
<feature type="signal peptide" evidence="1">
    <location>
        <begin position="1"/>
        <end position="29"/>
    </location>
</feature>
<proteinExistence type="predicted"/>
<name>A0A931MM36_9SPHN</name>
<organism evidence="2 3">
    <name type="scientific">Novosphingobium aureum</name>
    <dbReference type="NCBI Taxonomy" id="2792964"/>
    <lineage>
        <taxon>Bacteria</taxon>
        <taxon>Pseudomonadati</taxon>
        <taxon>Pseudomonadota</taxon>
        <taxon>Alphaproteobacteria</taxon>
        <taxon>Sphingomonadales</taxon>
        <taxon>Sphingomonadaceae</taxon>
        <taxon>Novosphingobium</taxon>
    </lineage>
</organism>
<protein>
    <submittedName>
        <fullName evidence="2">Uncharacterized protein</fullName>
    </submittedName>
</protein>
<dbReference type="RefSeq" id="WP_197166127.1">
    <property type="nucleotide sequence ID" value="NZ_JADZGI010000003.1"/>
</dbReference>
<evidence type="ECO:0000313" key="3">
    <source>
        <dbReference type="Proteomes" id="UP000617634"/>
    </source>
</evidence>
<accession>A0A931MM36</accession>
<gene>
    <name evidence="2" type="ORF">I5E68_16795</name>
</gene>
<comment type="caution">
    <text evidence="2">The sequence shown here is derived from an EMBL/GenBank/DDBJ whole genome shotgun (WGS) entry which is preliminary data.</text>
</comment>
<reference evidence="2" key="1">
    <citation type="submission" date="2020-11" db="EMBL/GenBank/DDBJ databases">
        <title>Novosphingobium aureum sp. nov., a marine bacterium isolated from sediment of a salt flat.</title>
        <authorList>
            <person name="Yoo Y."/>
            <person name="Kim J.-J."/>
        </authorList>
    </citation>
    <scope>NUCLEOTIDE SEQUENCE</scope>
    <source>
        <strain evidence="2">YJ-S2-02</strain>
    </source>
</reference>